<organism evidence="14 15">
    <name type="scientific">Mycena metata</name>
    <dbReference type="NCBI Taxonomy" id="1033252"/>
    <lineage>
        <taxon>Eukaryota</taxon>
        <taxon>Fungi</taxon>
        <taxon>Dikarya</taxon>
        <taxon>Basidiomycota</taxon>
        <taxon>Agaricomycotina</taxon>
        <taxon>Agaricomycetes</taxon>
        <taxon>Agaricomycetidae</taxon>
        <taxon>Agaricales</taxon>
        <taxon>Marasmiineae</taxon>
        <taxon>Mycenaceae</taxon>
        <taxon>Mycena</taxon>
    </lineage>
</organism>
<feature type="region of interest" description="Disordered" evidence="12">
    <location>
        <begin position="50"/>
        <end position="90"/>
    </location>
</feature>
<evidence type="ECO:0000313" key="14">
    <source>
        <dbReference type="EMBL" id="KAJ7781560.1"/>
    </source>
</evidence>
<evidence type="ECO:0000313" key="15">
    <source>
        <dbReference type="Proteomes" id="UP001215598"/>
    </source>
</evidence>
<comment type="subcellular location">
    <subcellularLocation>
        <location evidence="2">Membrane</location>
        <topology evidence="2">Multi-pass membrane protein</topology>
    </subcellularLocation>
</comment>
<evidence type="ECO:0000256" key="1">
    <source>
        <dbReference type="ARBA" id="ARBA00001970"/>
    </source>
</evidence>
<dbReference type="AlphaFoldDB" id="A0AAD7NZA6"/>
<evidence type="ECO:0000256" key="6">
    <source>
        <dbReference type="ARBA" id="ARBA00023002"/>
    </source>
</evidence>
<protein>
    <submittedName>
        <fullName evidence="14">Cytochrome oxidase assembly protein-domain-containing protein</fullName>
    </submittedName>
</protein>
<dbReference type="InterPro" id="IPR023754">
    <property type="entry name" value="HemeA_Synthase_type2"/>
</dbReference>
<reference evidence="14" key="1">
    <citation type="submission" date="2023-03" db="EMBL/GenBank/DDBJ databases">
        <title>Massive genome expansion in bonnet fungi (Mycena s.s.) driven by repeated elements and novel gene families across ecological guilds.</title>
        <authorList>
            <consortium name="Lawrence Berkeley National Laboratory"/>
            <person name="Harder C.B."/>
            <person name="Miyauchi S."/>
            <person name="Viragh M."/>
            <person name="Kuo A."/>
            <person name="Thoen E."/>
            <person name="Andreopoulos B."/>
            <person name="Lu D."/>
            <person name="Skrede I."/>
            <person name="Drula E."/>
            <person name="Henrissat B."/>
            <person name="Morin E."/>
            <person name="Kohler A."/>
            <person name="Barry K."/>
            <person name="LaButti K."/>
            <person name="Morin E."/>
            <person name="Salamov A."/>
            <person name="Lipzen A."/>
            <person name="Mereny Z."/>
            <person name="Hegedus B."/>
            <person name="Baldrian P."/>
            <person name="Stursova M."/>
            <person name="Weitz H."/>
            <person name="Taylor A."/>
            <person name="Grigoriev I.V."/>
            <person name="Nagy L.G."/>
            <person name="Martin F."/>
            <person name="Kauserud H."/>
        </authorList>
    </citation>
    <scope>NUCLEOTIDE SEQUENCE</scope>
    <source>
        <strain evidence="14">CBHHK182m</strain>
    </source>
</reference>
<dbReference type="PANTHER" id="PTHR23289:SF2">
    <property type="entry name" value="CYTOCHROME C OXIDASE ASSEMBLY PROTEIN COX15 HOMOLOG"/>
    <property type="match status" value="1"/>
</dbReference>
<evidence type="ECO:0000256" key="5">
    <source>
        <dbReference type="ARBA" id="ARBA00022989"/>
    </source>
</evidence>
<comment type="cofactor">
    <cofactor evidence="1">
        <name>heme b</name>
        <dbReference type="ChEBI" id="CHEBI:60344"/>
    </cofactor>
</comment>
<evidence type="ECO:0000256" key="10">
    <source>
        <dbReference type="ARBA" id="ARBA00044501"/>
    </source>
</evidence>
<evidence type="ECO:0000256" key="13">
    <source>
        <dbReference type="SAM" id="Phobius"/>
    </source>
</evidence>
<keyword evidence="9 13" id="KW-0472">Membrane</keyword>
<feature type="transmembrane region" description="Helical" evidence="13">
    <location>
        <begin position="292"/>
        <end position="310"/>
    </location>
</feature>
<comment type="caution">
    <text evidence="14">The sequence shown here is derived from an EMBL/GenBank/DDBJ whole genome shotgun (WGS) entry which is preliminary data.</text>
</comment>
<comment type="pathway">
    <text evidence="10">Porphyrin-containing compound metabolism; heme A biosynthesis; heme A from heme O: step 1/1.</text>
</comment>
<evidence type="ECO:0000256" key="2">
    <source>
        <dbReference type="ARBA" id="ARBA00004141"/>
    </source>
</evidence>
<accession>A0AAD7NZA6</accession>
<evidence type="ECO:0000256" key="4">
    <source>
        <dbReference type="ARBA" id="ARBA00022723"/>
    </source>
</evidence>
<feature type="compositionally biased region" description="Low complexity" evidence="12">
    <location>
        <begin position="67"/>
        <end position="85"/>
    </location>
</feature>
<keyword evidence="5 13" id="KW-1133">Transmembrane helix</keyword>
<evidence type="ECO:0000256" key="7">
    <source>
        <dbReference type="ARBA" id="ARBA00023004"/>
    </source>
</evidence>
<feature type="transmembrane region" description="Helical" evidence="13">
    <location>
        <begin position="497"/>
        <end position="519"/>
    </location>
</feature>
<feature type="transmembrane region" description="Helical" evidence="13">
    <location>
        <begin position="175"/>
        <end position="197"/>
    </location>
</feature>
<dbReference type="GO" id="GO:0046872">
    <property type="term" value="F:metal ion binding"/>
    <property type="evidence" value="ECO:0007669"/>
    <property type="project" value="UniProtKB-KW"/>
</dbReference>
<evidence type="ECO:0000256" key="9">
    <source>
        <dbReference type="ARBA" id="ARBA00023136"/>
    </source>
</evidence>
<feature type="transmembrane region" description="Helical" evidence="13">
    <location>
        <begin position="262"/>
        <end position="280"/>
    </location>
</feature>
<dbReference type="GO" id="GO:0005743">
    <property type="term" value="C:mitochondrial inner membrane"/>
    <property type="evidence" value="ECO:0007669"/>
    <property type="project" value="TreeGrafter"/>
</dbReference>
<name>A0AAD7NZA6_9AGAR</name>
<dbReference type="GO" id="GO:0016653">
    <property type="term" value="F:oxidoreductase activity, acting on NAD(P)H, heme protein as acceptor"/>
    <property type="evidence" value="ECO:0007669"/>
    <property type="project" value="TreeGrafter"/>
</dbReference>
<dbReference type="EMBL" id="JARKIB010000004">
    <property type="protein sequence ID" value="KAJ7781560.1"/>
    <property type="molecule type" value="Genomic_DNA"/>
</dbReference>
<dbReference type="Proteomes" id="UP001215598">
    <property type="component" value="Unassembled WGS sequence"/>
</dbReference>
<evidence type="ECO:0000256" key="11">
    <source>
        <dbReference type="ARBA" id="ARBA00048044"/>
    </source>
</evidence>
<dbReference type="InterPro" id="IPR003780">
    <property type="entry name" value="COX15/CtaA_fam"/>
</dbReference>
<keyword evidence="8" id="KW-0350">Heme biosynthesis</keyword>
<feature type="region of interest" description="Disordered" evidence="12">
    <location>
        <begin position="108"/>
        <end position="153"/>
    </location>
</feature>
<gene>
    <name evidence="14" type="ORF">B0H16DRAFT_1359167</name>
</gene>
<feature type="transmembrane region" description="Helical" evidence="13">
    <location>
        <begin position="330"/>
        <end position="355"/>
    </location>
</feature>
<dbReference type="Pfam" id="PF02628">
    <property type="entry name" value="COX15-CtaA"/>
    <property type="match status" value="1"/>
</dbReference>
<evidence type="ECO:0000256" key="8">
    <source>
        <dbReference type="ARBA" id="ARBA00023133"/>
    </source>
</evidence>
<keyword evidence="4" id="KW-0479">Metal-binding</keyword>
<evidence type="ECO:0000256" key="12">
    <source>
        <dbReference type="SAM" id="MobiDB-lite"/>
    </source>
</evidence>
<keyword evidence="15" id="KW-1185">Reference proteome</keyword>
<feature type="transmembrane region" description="Helical" evidence="13">
    <location>
        <begin position="464"/>
        <end position="485"/>
    </location>
</feature>
<dbReference type="PANTHER" id="PTHR23289">
    <property type="entry name" value="CYTOCHROME C OXIDASE ASSEMBLY PROTEIN COX15"/>
    <property type="match status" value="1"/>
</dbReference>
<evidence type="ECO:0000256" key="3">
    <source>
        <dbReference type="ARBA" id="ARBA00022692"/>
    </source>
</evidence>
<dbReference type="HAMAP" id="MF_01665">
    <property type="entry name" value="HemeA_synth_type2"/>
    <property type="match status" value="1"/>
</dbReference>
<dbReference type="GO" id="GO:0120547">
    <property type="term" value="F:heme A synthase activity"/>
    <property type="evidence" value="ECO:0007669"/>
    <property type="project" value="UniProtKB-EC"/>
</dbReference>
<keyword evidence="3 13" id="KW-0812">Transmembrane</keyword>
<sequence>MLLAALKRVSLQSPNLLRNAHPIPYCPRPCAQIVGSRNHPHIFLRFASVKSDLPPNKAQTRPRKPADSSSPKAPPAAAAKSVPSSVEKGAPPLVSKAASVLAKGAVAKDNAGASKSPTLKSPPQKARAPAAAQNNANAPIPPKIPSALAGRPSNATVVETIKKTETEPTERPPPLAVGIWLMISSVLVLAVVVVGGITRLTESGLSITEWRPITGILPPLSPEAWEEEFSKYKMTPEFKMLNSSSSLDDFKRIYYMEWSHRILGRLIGVVFVVPLAYFTITKKIATPLALKLGGLGLLIGAQGALGWYMVRSGLEDSLLETPGAVPRVSHYRLAAHLALAFALYTGMFSTGMGILKDLRFARTGLAGGLPIDAFTAAMKNPIGKRFKFYSLTLTGLVLLTALSGVFVAGLDAGLVYNEWPLMGGRLAPPTEELFSPAYAKNENKSDLWWNIFENPTTVQFDHRILATTTYAGIAVLFAQTFRSAWRTTLPPLAITGVRAAFAMANAQVLLGISTLLYMVPVPLAAAHQAGSVLLLSAMLQLLTALRRPSAAARAWRNIVATKGAKKA</sequence>
<feature type="transmembrane region" description="Helical" evidence="13">
    <location>
        <begin position="525"/>
        <end position="545"/>
    </location>
</feature>
<feature type="transmembrane region" description="Helical" evidence="13">
    <location>
        <begin position="388"/>
        <end position="410"/>
    </location>
</feature>
<keyword evidence="7" id="KW-0408">Iron</keyword>
<dbReference type="GO" id="GO:0006784">
    <property type="term" value="P:heme A biosynthetic process"/>
    <property type="evidence" value="ECO:0007669"/>
    <property type="project" value="InterPro"/>
</dbReference>
<keyword evidence="6" id="KW-0560">Oxidoreductase</keyword>
<comment type="catalytic activity">
    <reaction evidence="11">
        <text>Fe(II)-heme o + 2 A + H2O = Fe(II)-heme a + 2 AH2</text>
        <dbReference type="Rhea" id="RHEA:63388"/>
        <dbReference type="ChEBI" id="CHEBI:13193"/>
        <dbReference type="ChEBI" id="CHEBI:15377"/>
        <dbReference type="ChEBI" id="CHEBI:17499"/>
        <dbReference type="ChEBI" id="CHEBI:60530"/>
        <dbReference type="ChEBI" id="CHEBI:61715"/>
        <dbReference type="EC" id="1.17.99.9"/>
    </reaction>
    <physiologicalReaction direction="left-to-right" evidence="11">
        <dbReference type="Rhea" id="RHEA:63389"/>
    </physiologicalReaction>
</comment>
<feature type="compositionally biased region" description="Low complexity" evidence="12">
    <location>
        <begin position="121"/>
        <end position="138"/>
    </location>
</feature>
<proteinExistence type="inferred from homology"/>